<evidence type="ECO:0000256" key="3">
    <source>
        <dbReference type="ARBA" id="ARBA00022842"/>
    </source>
</evidence>
<name>A0A6M2DLT3_XENCH</name>
<dbReference type="PROSITE" id="PS51705">
    <property type="entry name" value="G_HFLX"/>
    <property type="match status" value="1"/>
</dbReference>
<dbReference type="InterPro" id="IPR030394">
    <property type="entry name" value="G_HFLX_dom"/>
</dbReference>
<keyword evidence="2" id="KW-0547">Nucleotide-binding</keyword>
<evidence type="ECO:0000256" key="4">
    <source>
        <dbReference type="ARBA" id="ARBA00023134"/>
    </source>
</evidence>
<dbReference type="InterPro" id="IPR016496">
    <property type="entry name" value="GTPase_HflX"/>
</dbReference>
<keyword evidence="4" id="KW-0342">GTP-binding</keyword>
<organism evidence="6">
    <name type="scientific">Xenopsylla cheopis</name>
    <name type="common">Oriental rat flea</name>
    <name type="synonym">Pulex cheopis</name>
    <dbReference type="NCBI Taxonomy" id="163159"/>
    <lineage>
        <taxon>Eukaryota</taxon>
        <taxon>Metazoa</taxon>
        <taxon>Ecdysozoa</taxon>
        <taxon>Arthropoda</taxon>
        <taxon>Hexapoda</taxon>
        <taxon>Insecta</taxon>
        <taxon>Pterygota</taxon>
        <taxon>Neoptera</taxon>
        <taxon>Endopterygota</taxon>
        <taxon>Siphonaptera</taxon>
        <taxon>Pulicidae</taxon>
        <taxon>Xenopsyllinae</taxon>
        <taxon>Xenopsylla</taxon>
    </lineage>
</organism>
<dbReference type="InterPro" id="IPR027417">
    <property type="entry name" value="P-loop_NTPase"/>
</dbReference>
<dbReference type="GO" id="GO:0005737">
    <property type="term" value="C:cytoplasm"/>
    <property type="evidence" value="ECO:0007669"/>
    <property type="project" value="TreeGrafter"/>
</dbReference>
<dbReference type="PANTHER" id="PTHR10229">
    <property type="entry name" value="GTP-BINDING PROTEIN HFLX"/>
    <property type="match status" value="1"/>
</dbReference>
<evidence type="ECO:0000259" key="5">
    <source>
        <dbReference type="PROSITE" id="PS51705"/>
    </source>
</evidence>
<evidence type="ECO:0000256" key="2">
    <source>
        <dbReference type="ARBA" id="ARBA00022741"/>
    </source>
</evidence>
<evidence type="ECO:0000313" key="6">
    <source>
        <dbReference type="EMBL" id="NOV47265.1"/>
    </source>
</evidence>
<proteinExistence type="predicted"/>
<dbReference type="PANTHER" id="PTHR10229:SF0">
    <property type="entry name" value="GTP-BINDING PROTEIN 6-RELATED"/>
    <property type="match status" value="1"/>
</dbReference>
<dbReference type="AlphaFoldDB" id="A0A6M2DLT3"/>
<evidence type="ECO:0000256" key="1">
    <source>
        <dbReference type="ARBA" id="ARBA00022723"/>
    </source>
</evidence>
<sequence length="511" mass="58568">MINLQFKVSKMFKKSFLVFKQSLFWSSKHGIKPPILFVRNFSITSLLSKKSRIIDSDEEEEQDDLEIIHDAEYEAMTSDLLKRSTTFGSNCFVIQPYVKWGPSKSAESPELKLAEAVALVNSIPEWNVVHKMTVPLETLEKHTLFGKGKMQELQELIKRFQKQHDKVSTIFISTGTLKYVQKKYLETMFKMPVLDRYSIVLQILRLHAVSKEAMLQVAMAELPYVWSHVKDIDPNDFVGDLTDLHHRLNGRESKLNRALLKVRQHRHLLRKKRLQLNFPTVAVVGYTNAGKTCLIKALTGSDSLTPKDKLFATLDITAHAGVLPGNLKVIYMDTIGFISDIPTNLLECFQATLEDAMIADVIVHVQDWSHPARNFQKVHVENTLEKLLLHNPESEKLLSNMITVANKIDLCPEDKDSIDNQILPISAKRLIGLEELKDKIQKKLLEVTRRMRLNIRVPMGGQESSWLYKNVAVTDTYADPNDNQYLIMNVIITELQFTKFKNIFVKRSAKL</sequence>
<keyword evidence="3" id="KW-0460">Magnesium</keyword>
<dbReference type="CDD" id="cd01878">
    <property type="entry name" value="HflX"/>
    <property type="match status" value="1"/>
</dbReference>
<dbReference type="GO" id="GO:0043022">
    <property type="term" value="F:ribosome binding"/>
    <property type="evidence" value="ECO:0007669"/>
    <property type="project" value="TreeGrafter"/>
</dbReference>
<dbReference type="SUPFAM" id="SSF52540">
    <property type="entry name" value="P-loop containing nucleoside triphosphate hydrolases"/>
    <property type="match status" value="1"/>
</dbReference>
<dbReference type="GO" id="GO:0005525">
    <property type="term" value="F:GTP binding"/>
    <property type="evidence" value="ECO:0007669"/>
    <property type="project" value="UniProtKB-KW"/>
</dbReference>
<dbReference type="InterPro" id="IPR006073">
    <property type="entry name" value="GTP-bd"/>
</dbReference>
<dbReference type="GO" id="GO:0046872">
    <property type="term" value="F:metal ion binding"/>
    <property type="evidence" value="ECO:0007669"/>
    <property type="project" value="UniProtKB-KW"/>
</dbReference>
<dbReference type="Pfam" id="PF01926">
    <property type="entry name" value="MMR_HSR1"/>
    <property type="match status" value="1"/>
</dbReference>
<dbReference type="Pfam" id="PF13167">
    <property type="entry name" value="GTP-bdg_N"/>
    <property type="match status" value="1"/>
</dbReference>
<protein>
    <submittedName>
        <fullName evidence="6">Putative gtp-binding protein 6</fullName>
    </submittedName>
</protein>
<dbReference type="InterPro" id="IPR042108">
    <property type="entry name" value="GTPase_HflX_N_sf"/>
</dbReference>
<reference evidence="6" key="1">
    <citation type="submission" date="2020-03" db="EMBL/GenBank/DDBJ databases">
        <title>Transcriptomic Profiling of the Digestive Tract of the Rat Flea, Xenopsylla cheopis, Following Blood Feeding and Infection with Yersinia pestis.</title>
        <authorList>
            <person name="Bland D.M."/>
            <person name="Martens C.A."/>
            <person name="Virtaneva K."/>
            <person name="Kanakabandi K."/>
            <person name="Long D."/>
            <person name="Rosenke R."/>
            <person name="Saturday G.A."/>
            <person name="Hoyt F.H."/>
            <person name="Bruno D.P."/>
            <person name="Ribeiro J.M.C."/>
            <person name="Hinnebusch J."/>
        </authorList>
    </citation>
    <scope>NUCLEOTIDE SEQUENCE</scope>
</reference>
<dbReference type="Gene3D" id="3.40.50.11060">
    <property type="entry name" value="GTPase HflX, N-terminal domain"/>
    <property type="match status" value="1"/>
</dbReference>
<dbReference type="FunFam" id="3.40.50.300:FF:000886">
    <property type="entry name" value="Putative GTP-binding protein 6"/>
    <property type="match status" value="1"/>
</dbReference>
<dbReference type="InterPro" id="IPR025121">
    <property type="entry name" value="GTPase_HflX_N"/>
</dbReference>
<accession>A0A6M2DLT3</accession>
<dbReference type="EMBL" id="GIIL01003539">
    <property type="protein sequence ID" value="NOV47265.1"/>
    <property type="molecule type" value="Transcribed_RNA"/>
</dbReference>
<feature type="domain" description="Hflx-type G" evidence="5">
    <location>
        <begin position="279"/>
        <end position="448"/>
    </location>
</feature>
<keyword evidence="1" id="KW-0479">Metal-binding</keyword>
<dbReference type="Gene3D" id="3.40.50.300">
    <property type="entry name" value="P-loop containing nucleotide triphosphate hydrolases"/>
    <property type="match status" value="1"/>
</dbReference>